<evidence type="ECO:0000313" key="3">
    <source>
        <dbReference type="EMBL" id="TXB63857.1"/>
    </source>
</evidence>
<keyword evidence="1" id="KW-0732">Signal</keyword>
<dbReference type="Pfam" id="PF18962">
    <property type="entry name" value="Por_Secre_tail"/>
    <property type="match status" value="1"/>
</dbReference>
<sequence>VVFGATGLSYCSAALERDNMINNDGWVISDFGMNCPLPIELLSFDATIKKSGEVTLNWISASEINNDYYTVERSADASSWIELERIKGAGNSSSQINYEVSDSNPLSGISYYRLKQTDYNGDYSYSDVQVVTLNSEVKIAVYPNPVRENLFISNLCEECIVNIYSSTGQLVFSGNTNSINASNWKKGIYEVIIINVEGVKYSSRIIK</sequence>
<name>A0A5C6RNR6_9FLAO</name>
<dbReference type="NCBIfam" id="TIGR04183">
    <property type="entry name" value="Por_Secre_tail"/>
    <property type="match status" value="1"/>
</dbReference>
<reference evidence="3 4" key="1">
    <citation type="submission" date="2019-08" db="EMBL/GenBank/DDBJ databases">
        <title>Genome of Vicingus serpentipes NCIMB 15042.</title>
        <authorList>
            <person name="Bowman J.P."/>
        </authorList>
    </citation>
    <scope>NUCLEOTIDE SEQUENCE [LARGE SCALE GENOMIC DNA]</scope>
    <source>
        <strain evidence="3 4">NCIMB 15042</strain>
    </source>
</reference>
<evidence type="ECO:0000313" key="4">
    <source>
        <dbReference type="Proteomes" id="UP000321721"/>
    </source>
</evidence>
<feature type="domain" description="Secretion system C-terminal sorting" evidence="2">
    <location>
        <begin position="141"/>
        <end position="204"/>
    </location>
</feature>
<comment type="caution">
    <text evidence="3">The sequence shown here is derived from an EMBL/GenBank/DDBJ whole genome shotgun (WGS) entry which is preliminary data.</text>
</comment>
<gene>
    <name evidence="3" type="ORF">FRY74_11405</name>
</gene>
<keyword evidence="4" id="KW-1185">Reference proteome</keyword>
<accession>A0A5C6RNR6</accession>
<dbReference type="Proteomes" id="UP000321721">
    <property type="component" value="Unassembled WGS sequence"/>
</dbReference>
<evidence type="ECO:0000259" key="2">
    <source>
        <dbReference type="Pfam" id="PF18962"/>
    </source>
</evidence>
<dbReference type="AlphaFoldDB" id="A0A5C6RNR6"/>
<proteinExistence type="predicted"/>
<dbReference type="InterPro" id="IPR026444">
    <property type="entry name" value="Secre_tail"/>
</dbReference>
<dbReference type="RefSeq" id="WP_147101726.1">
    <property type="nucleotide sequence ID" value="NZ_VOOS01000006.1"/>
</dbReference>
<dbReference type="OrthoDB" id="1467916at2"/>
<dbReference type="EMBL" id="VOOS01000006">
    <property type="protein sequence ID" value="TXB63857.1"/>
    <property type="molecule type" value="Genomic_DNA"/>
</dbReference>
<organism evidence="3 4">
    <name type="scientific">Vicingus serpentipes</name>
    <dbReference type="NCBI Taxonomy" id="1926625"/>
    <lineage>
        <taxon>Bacteria</taxon>
        <taxon>Pseudomonadati</taxon>
        <taxon>Bacteroidota</taxon>
        <taxon>Flavobacteriia</taxon>
        <taxon>Flavobacteriales</taxon>
        <taxon>Vicingaceae</taxon>
        <taxon>Vicingus</taxon>
    </lineage>
</organism>
<protein>
    <submittedName>
        <fullName evidence="3">T9SS type A sorting domain-containing protein</fullName>
    </submittedName>
</protein>
<evidence type="ECO:0000256" key="1">
    <source>
        <dbReference type="ARBA" id="ARBA00022729"/>
    </source>
</evidence>
<feature type="non-terminal residue" evidence="3">
    <location>
        <position position="1"/>
    </location>
</feature>